<dbReference type="AlphaFoldDB" id="A0A0C3N2G0"/>
<reference evidence="1 2" key="1">
    <citation type="submission" date="2014-04" db="EMBL/GenBank/DDBJ databases">
        <authorList>
            <consortium name="DOE Joint Genome Institute"/>
            <person name="Kuo A."/>
            <person name="Kohler A."/>
            <person name="Costa M.D."/>
            <person name="Nagy L.G."/>
            <person name="Floudas D."/>
            <person name="Copeland A."/>
            <person name="Barry K.W."/>
            <person name="Cichocki N."/>
            <person name="Veneault-Fourrey C."/>
            <person name="LaButti K."/>
            <person name="Lindquist E.A."/>
            <person name="Lipzen A."/>
            <person name="Lundell T."/>
            <person name="Morin E."/>
            <person name="Murat C."/>
            <person name="Sun H."/>
            <person name="Tunlid A."/>
            <person name="Henrissat B."/>
            <person name="Grigoriev I.V."/>
            <person name="Hibbett D.S."/>
            <person name="Martin F."/>
            <person name="Nordberg H.P."/>
            <person name="Cantor M.N."/>
            <person name="Hua S.X."/>
        </authorList>
    </citation>
    <scope>NUCLEOTIDE SEQUENCE [LARGE SCALE GENOMIC DNA]</scope>
    <source>
        <strain evidence="1 2">Marx 270</strain>
    </source>
</reference>
<keyword evidence="2" id="KW-1185">Reference proteome</keyword>
<sequence length="148" mass="16633">MANQGEVPLEWVLECAVRFGILLQELESAQQAATGHDSLPVSYIRPVDVLHTRRPGRPHKQPNIAILQAAMSSGHHIPLSKLSHALGIHQHTLHYYMQKFGIDYQHTPISNSELDTLIQQFRASHPQSGLLSCPNALWHMDGHHKLVH</sequence>
<dbReference type="STRING" id="870435.A0A0C3N2G0"/>
<evidence type="ECO:0000313" key="1">
    <source>
        <dbReference type="EMBL" id="KIN95254.1"/>
    </source>
</evidence>
<organism evidence="1 2">
    <name type="scientific">Pisolithus tinctorius Marx 270</name>
    <dbReference type="NCBI Taxonomy" id="870435"/>
    <lineage>
        <taxon>Eukaryota</taxon>
        <taxon>Fungi</taxon>
        <taxon>Dikarya</taxon>
        <taxon>Basidiomycota</taxon>
        <taxon>Agaricomycotina</taxon>
        <taxon>Agaricomycetes</taxon>
        <taxon>Agaricomycetidae</taxon>
        <taxon>Boletales</taxon>
        <taxon>Sclerodermatineae</taxon>
        <taxon>Pisolithaceae</taxon>
        <taxon>Pisolithus</taxon>
    </lineage>
</organism>
<dbReference type="InParanoid" id="A0A0C3N2G0"/>
<dbReference type="EMBL" id="KN832072">
    <property type="protein sequence ID" value="KIN95254.1"/>
    <property type="molecule type" value="Genomic_DNA"/>
</dbReference>
<proteinExistence type="predicted"/>
<evidence type="ECO:0000313" key="2">
    <source>
        <dbReference type="Proteomes" id="UP000054217"/>
    </source>
</evidence>
<protein>
    <submittedName>
        <fullName evidence="1">Uncharacterized protein</fullName>
    </submittedName>
</protein>
<accession>A0A0C3N2G0</accession>
<dbReference type="OrthoDB" id="2686689at2759"/>
<gene>
    <name evidence="1" type="ORF">M404DRAFT_935846</name>
</gene>
<reference evidence="2" key="2">
    <citation type="submission" date="2015-01" db="EMBL/GenBank/DDBJ databases">
        <title>Evolutionary Origins and Diversification of the Mycorrhizal Mutualists.</title>
        <authorList>
            <consortium name="DOE Joint Genome Institute"/>
            <consortium name="Mycorrhizal Genomics Consortium"/>
            <person name="Kohler A."/>
            <person name="Kuo A."/>
            <person name="Nagy L.G."/>
            <person name="Floudas D."/>
            <person name="Copeland A."/>
            <person name="Barry K.W."/>
            <person name="Cichocki N."/>
            <person name="Veneault-Fourrey C."/>
            <person name="LaButti K."/>
            <person name="Lindquist E.A."/>
            <person name="Lipzen A."/>
            <person name="Lundell T."/>
            <person name="Morin E."/>
            <person name="Murat C."/>
            <person name="Riley R."/>
            <person name="Ohm R."/>
            <person name="Sun H."/>
            <person name="Tunlid A."/>
            <person name="Henrissat B."/>
            <person name="Grigoriev I.V."/>
            <person name="Hibbett D.S."/>
            <person name="Martin F."/>
        </authorList>
    </citation>
    <scope>NUCLEOTIDE SEQUENCE [LARGE SCALE GENOMIC DNA]</scope>
    <source>
        <strain evidence="2">Marx 270</strain>
    </source>
</reference>
<dbReference type="HOGENOM" id="CLU_118208_1_0_1"/>
<name>A0A0C3N2G0_PISTI</name>
<dbReference type="Proteomes" id="UP000054217">
    <property type="component" value="Unassembled WGS sequence"/>
</dbReference>